<reference evidence="3" key="1">
    <citation type="submission" date="2015-02" db="EMBL/GenBank/DDBJ databases">
        <authorList>
            <person name="Gon?alves P."/>
        </authorList>
    </citation>
    <scope>NUCLEOTIDE SEQUENCE [LARGE SCALE GENOMIC DNA]</scope>
</reference>
<dbReference type="PANTHER" id="PTHR47332">
    <property type="entry name" value="SET DOMAIN-CONTAINING PROTEIN 5"/>
    <property type="match status" value="1"/>
</dbReference>
<dbReference type="OrthoDB" id="265717at2759"/>
<dbReference type="AlphaFoldDB" id="A0A0D6EKL2"/>
<gene>
    <name evidence="2" type="primary">SPOSA6832_02202</name>
</gene>
<dbReference type="Gene3D" id="2.170.270.10">
    <property type="entry name" value="SET domain"/>
    <property type="match status" value="1"/>
</dbReference>
<dbReference type="PANTHER" id="PTHR47332:SF4">
    <property type="entry name" value="SET DOMAIN-CONTAINING PROTEIN 5"/>
    <property type="match status" value="1"/>
</dbReference>
<dbReference type="InterPro" id="IPR001214">
    <property type="entry name" value="SET_dom"/>
</dbReference>
<dbReference type="Proteomes" id="UP000243876">
    <property type="component" value="Unassembled WGS sequence"/>
</dbReference>
<keyword evidence="3" id="KW-1185">Reference proteome</keyword>
<sequence>MAAGDQSPLVEVHATRSGFLGAFAKTGIPAGTLVLSDPPLFTLDAPLQAYLFQRSLSATSFGPTPVEGESDDEEEPAKTLEDFLDRAIRRMLALKTDSQREQFWQLANTRESLPGAYGIFATNAVQTHGETGGLFLLLSRFNSSCRPTLSRPAWDPVTRTIKLFALRDIEAGEELTWTYLNVTFEFEGVESRRAEMKRVFEFECACGACGDRVGEDERRASEARLLELRRLKARIGGWEHEGLESEGRRRVLGRIAELARAEGLWETAQRLEKALEASKDDERAPE</sequence>
<organism evidence="2 3">
    <name type="scientific">Sporidiobolus salmonicolor</name>
    <name type="common">Yeast-like fungus</name>
    <name type="synonym">Sporobolomyces salmonicolor</name>
    <dbReference type="NCBI Taxonomy" id="5005"/>
    <lineage>
        <taxon>Eukaryota</taxon>
        <taxon>Fungi</taxon>
        <taxon>Dikarya</taxon>
        <taxon>Basidiomycota</taxon>
        <taxon>Pucciniomycotina</taxon>
        <taxon>Microbotryomycetes</taxon>
        <taxon>Sporidiobolales</taxon>
        <taxon>Sporidiobolaceae</taxon>
        <taxon>Sporobolomyces</taxon>
    </lineage>
</organism>
<evidence type="ECO:0000259" key="1">
    <source>
        <dbReference type="PROSITE" id="PS50280"/>
    </source>
</evidence>
<proteinExistence type="predicted"/>
<evidence type="ECO:0000313" key="3">
    <source>
        <dbReference type="Proteomes" id="UP000243876"/>
    </source>
</evidence>
<dbReference type="InterPro" id="IPR053185">
    <property type="entry name" value="SET_domain_protein"/>
</dbReference>
<evidence type="ECO:0000313" key="2">
    <source>
        <dbReference type="EMBL" id="CEQ40562.1"/>
    </source>
</evidence>
<dbReference type="InterPro" id="IPR046341">
    <property type="entry name" value="SET_dom_sf"/>
</dbReference>
<feature type="domain" description="SET" evidence="1">
    <location>
        <begin position="8"/>
        <end position="180"/>
    </location>
</feature>
<name>A0A0D6EKL2_SPOSA</name>
<dbReference type="CDD" id="cd20071">
    <property type="entry name" value="SET_SMYD"/>
    <property type="match status" value="1"/>
</dbReference>
<dbReference type="SUPFAM" id="SSF82199">
    <property type="entry name" value="SET domain"/>
    <property type="match status" value="1"/>
</dbReference>
<accession>A0A0D6EKL2</accession>
<dbReference type="Pfam" id="PF00856">
    <property type="entry name" value="SET"/>
    <property type="match status" value="1"/>
</dbReference>
<dbReference type="PROSITE" id="PS50280">
    <property type="entry name" value="SET"/>
    <property type="match status" value="1"/>
</dbReference>
<dbReference type="EMBL" id="CENE01000007">
    <property type="protein sequence ID" value="CEQ40562.1"/>
    <property type="molecule type" value="Genomic_DNA"/>
</dbReference>
<protein>
    <submittedName>
        <fullName evidence="2">SPOSA6832_02202-mRNA-1:cds</fullName>
    </submittedName>
</protein>